<keyword evidence="2" id="KW-1185">Reference proteome</keyword>
<name>A0A1V0DY42_9CAUD</name>
<proteinExistence type="predicted"/>
<reference evidence="1 2" key="1">
    <citation type="submission" date="2017-02" db="EMBL/GenBank/DDBJ databases">
        <title>A novel roseosiphophage isolated from the oligotrophic South China Sea.</title>
        <authorList>
            <person name="Yang Y."/>
            <person name="Cai L."/>
            <person name="Zhang R."/>
        </authorList>
    </citation>
    <scope>NUCLEOTIDE SEQUENCE [LARGE SCALE GENOMIC DNA]</scope>
</reference>
<evidence type="ECO:0000313" key="2">
    <source>
        <dbReference type="Proteomes" id="UP000224401"/>
    </source>
</evidence>
<gene>
    <name evidence="1" type="ORF">vBDshSR5C_32</name>
</gene>
<organism evidence="1 2">
    <name type="scientific">Dinoroseobacter phage vB_DshS-R5C</name>
    <dbReference type="NCBI Taxonomy" id="1965368"/>
    <lineage>
        <taxon>Viruses</taxon>
        <taxon>Duplodnaviria</taxon>
        <taxon>Heunggongvirae</taxon>
        <taxon>Uroviricota</taxon>
        <taxon>Caudoviricetes</taxon>
        <taxon>Nanhaivirus</taxon>
        <taxon>Nanhaivirus D5C</taxon>
    </lineage>
</organism>
<evidence type="ECO:0008006" key="3">
    <source>
        <dbReference type="Google" id="ProtNLM"/>
    </source>
</evidence>
<dbReference type="Proteomes" id="UP000224401">
    <property type="component" value="Segment"/>
</dbReference>
<evidence type="ECO:0000313" key="1">
    <source>
        <dbReference type="EMBL" id="ARB06086.1"/>
    </source>
</evidence>
<accession>A0A1V0DY42</accession>
<dbReference type="EMBL" id="KY606587">
    <property type="protein sequence ID" value="ARB06086.1"/>
    <property type="molecule type" value="Genomic_DNA"/>
</dbReference>
<protein>
    <recommendedName>
        <fullName evidence="3">DinB family protein</fullName>
    </recommendedName>
</protein>
<sequence length="66" mass="7655">MERQEMLARFAEKLTGAIAEELEDSARADDRMDSATKAAHFNLAHIMRHAIDHEWIARQTLNKEFD</sequence>